<proteinExistence type="predicted"/>
<protein>
    <submittedName>
        <fullName evidence="2">Uncharacterized protein</fullName>
    </submittedName>
</protein>
<comment type="caution">
    <text evidence="2">The sequence shown here is derived from an EMBL/GenBank/DDBJ whole genome shotgun (WGS) entry which is preliminary data.</text>
</comment>
<accession>X1UYW8</accession>
<dbReference type="EMBL" id="BARW01026740">
    <property type="protein sequence ID" value="GAJ08787.1"/>
    <property type="molecule type" value="Genomic_DNA"/>
</dbReference>
<evidence type="ECO:0000256" key="1">
    <source>
        <dbReference type="SAM" id="MobiDB-lite"/>
    </source>
</evidence>
<gene>
    <name evidence="2" type="ORF">S12H4_43553</name>
</gene>
<feature type="non-terminal residue" evidence="2">
    <location>
        <position position="1"/>
    </location>
</feature>
<dbReference type="AlphaFoldDB" id="X1UYW8"/>
<reference evidence="2" key="1">
    <citation type="journal article" date="2014" name="Front. Microbiol.">
        <title>High frequency of phylogenetically diverse reductive dehalogenase-homologous genes in deep subseafloor sedimentary metagenomes.</title>
        <authorList>
            <person name="Kawai M."/>
            <person name="Futagami T."/>
            <person name="Toyoda A."/>
            <person name="Takaki Y."/>
            <person name="Nishi S."/>
            <person name="Hori S."/>
            <person name="Arai W."/>
            <person name="Tsubouchi T."/>
            <person name="Morono Y."/>
            <person name="Uchiyama I."/>
            <person name="Ito T."/>
            <person name="Fujiyama A."/>
            <person name="Inagaki F."/>
            <person name="Takami H."/>
        </authorList>
    </citation>
    <scope>NUCLEOTIDE SEQUENCE</scope>
    <source>
        <strain evidence="2">Expedition CK06-06</strain>
    </source>
</reference>
<name>X1UYW8_9ZZZZ</name>
<evidence type="ECO:0000313" key="2">
    <source>
        <dbReference type="EMBL" id="GAJ08787.1"/>
    </source>
</evidence>
<feature type="non-terminal residue" evidence="2">
    <location>
        <position position="258"/>
    </location>
</feature>
<dbReference type="SUPFAM" id="SSF110296">
    <property type="entry name" value="Oligoxyloglucan reducing end-specific cellobiohydrolase"/>
    <property type="match status" value="1"/>
</dbReference>
<sequence>RDIAGSNTASNVTGLDGVGGVGSAYLLAVGNEPASSTKVHAWRSDDNSTSWDDESKRPTGGTYFVGQALASVVVADDYADSGEAWVATTGDDCAISRTTTYGKYFNQISLIKTVISNIIDLAVSPDWGSSGALFMITRESSAPPVLYVEGDDLWRHDGDYWERVYHESLLSGAFDSMDYVQVSPEWVDDDTVCFVDSGADQAYRSTNGGDHFSKTLSKVPESAYGWLVIDKNTRIVGVDGGTRLTKNNATTWGGKKGA</sequence>
<organism evidence="2">
    <name type="scientific">marine sediment metagenome</name>
    <dbReference type="NCBI Taxonomy" id="412755"/>
    <lineage>
        <taxon>unclassified sequences</taxon>
        <taxon>metagenomes</taxon>
        <taxon>ecological metagenomes</taxon>
    </lineage>
</organism>
<feature type="region of interest" description="Disordered" evidence="1">
    <location>
        <begin position="38"/>
        <end position="57"/>
    </location>
</feature>